<organism evidence="6 7">
    <name type="scientific">Sphaerisporangium siamense</name>
    <dbReference type="NCBI Taxonomy" id="795645"/>
    <lineage>
        <taxon>Bacteria</taxon>
        <taxon>Bacillati</taxon>
        <taxon>Actinomycetota</taxon>
        <taxon>Actinomycetes</taxon>
        <taxon>Streptosporangiales</taxon>
        <taxon>Streptosporangiaceae</taxon>
        <taxon>Sphaerisporangium</taxon>
    </lineage>
</organism>
<dbReference type="InterPro" id="IPR011032">
    <property type="entry name" value="GroES-like_sf"/>
</dbReference>
<evidence type="ECO:0000256" key="3">
    <source>
        <dbReference type="ARBA" id="ARBA00022833"/>
    </source>
</evidence>
<keyword evidence="2" id="KW-0479">Metal-binding</keyword>
<evidence type="ECO:0000313" key="6">
    <source>
        <dbReference type="EMBL" id="MBB4701409.1"/>
    </source>
</evidence>
<evidence type="ECO:0000259" key="4">
    <source>
        <dbReference type="Pfam" id="PF00107"/>
    </source>
</evidence>
<dbReference type="Pfam" id="PF08240">
    <property type="entry name" value="ADH_N"/>
    <property type="match status" value="1"/>
</dbReference>
<protein>
    <submittedName>
        <fullName evidence="6">Threonine dehydrogenase-like Zn-dependent dehydrogenase</fullName>
    </submittedName>
</protein>
<name>A0A7W7GAG7_9ACTN</name>
<evidence type="ECO:0000256" key="2">
    <source>
        <dbReference type="ARBA" id="ARBA00022723"/>
    </source>
</evidence>
<dbReference type="Gene3D" id="3.90.180.10">
    <property type="entry name" value="Medium-chain alcohol dehydrogenases, catalytic domain"/>
    <property type="match status" value="1"/>
</dbReference>
<evidence type="ECO:0000259" key="5">
    <source>
        <dbReference type="Pfam" id="PF08240"/>
    </source>
</evidence>
<comment type="cofactor">
    <cofactor evidence="1">
        <name>Zn(2+)</name>
        <dbReference type="ChEBI" id="CHEBI:29105"/>
    </cofactor>
</comment>
<dbReference type="EMBL" id="JACHND010000001">
    <property type="protein sequence ID" value="MBB4701409.1"/>
    <property type="molecule type" value="Genomic_DNA"/>
</dbReference>
<proteinExistence type="predicted"/>
<dbReference type="PANTHER" id="PTHR42813">
    <property type="entry name" value="ZINC-TYPE ALCOHOL DEHYDROGENASE-LIKE"/>
    <property type="match status" value="1"/>
</dbReference>
<dbReference type="Pfam" id="PF00107">
    <property type="entry name" value="ADH_zinc_N"/>
    <property type="match status" value="1"/>
</dbReference>
<dbReference type="Proteomes" id="UP000542210">
    <property type="component" value="Unassembled WGS sequence"/>
</dbReference>
<comment type="caution">
    <text evidence="6">The sequence shown here is derived from an EMBL/GenBank/DDBJ whole genome shotgun (WGS) entry which is preliminary data.</text>
</comment>
<dbReference type="AlphaFoldDB" id="A0A7W7GAG7"/>
<feature type="domain" description="Alcohol dehydrogenase-like N-terminal" evidence="5">
    <location>
        <begin position="24"/>
        <end position="132"/>
    </location>
</feature>
<feature type="domain" description="Alcohol dehydrogenase-like C-terminal" evidence="4">
    <location>
        <begin position="179"/>
        <end position="305"/>
    </location>
</feature>
<dbReference type="Gene3D" id="3.40.50.720">
    <property type="entry name" value="NAD(P)-binding Rossmann-like Domain"/>
    <property type="match status" value="1"/>
</dbReference>
<dbReference type="RefSeq" id="WP_184880466.1">
    <property type="nucleotide sequence ID" value="NZ_BOOV01000016.1"/>
</dbReference>
<dbReference type="InterPro" id="IPR013154">
    <property type="entry name" value="ADH-like_N"/>
</dbReference>
<accession>A0A7W7GAG7</accession>
<dbReference type="InterPro" id="IPR036291">
    <property type="entry name" value="NAD(P)-bd_dom_sf"/>
</dbReference>
<dbReference type="GO" id="GO:0046872">
    <property type="term" value="F:metal ion binding"/>
    <property type="evidence" value="ECO:0007669"/>
    <property type="project" value="UniProtKB-KW"/>
</dbReference>
<dbReference type="PANTHER" id="PTHR42813:SF2">
    <property type="entry name" value="DEHYDROGENASE, ZINC-CONTAINING, PUTATIVE (AFU_ORTHOLOGUE AFUA_2G02810)-RELATED"/>
    <property type="match status" value="1"/>
</dbReference>
<reference evidence="6 7" key="1">
    <citation type="submission" date="2020-08" db="EMBL/GenBank/DDBJ databases">
        <title>Sequencing the genomes of 1000 actinobacteria strains.</title>
        <authorList>
            <person name="Klenk H.-P."/>
        </authorList>
    </citation>
    <scope>NUCLEOTIDE SEQUENCE [LARGE SCALE GENOMIC DNA]</scope>
    <source>
        <strain evidence="6 7">DSM 45784</strain>
    </source>
</reference>
<gene>
    <name evidence="6" type="ORF">BJ982_002953</name>
</gene>
<keyword evidence="3" id="KW-0862">Zinc</keyword>
<dbReference type="SUPFAM" id="SSF50129">
    <property type="entry name" value="GroES-like"/>
    <property type="match status" value="1"/>
</dbReference>
<sequence>MRTAWLSGPGGMGVREVDEPGLAGPGDAIVDIVYAGICGSDLWSFRGLVPHAEGGIGHEFLGVVREAGDGVTGLRAGDAVIAPFLFAEGECAECRRGLQPLCERAGIWGKDWAGAQAQSIRVPYADATLVPLPYGAGELDDELARRLIPLCDVFATGTHGVTLAGVEPGDLVAVIGDGAVGISAAMAARRAGAAEVLLIGEQPKRLKVAEAAGAATLHVSRDEDDVAERVRDALGGRAPQRVVECVGMQAAFDTALAIAGPAASVGFVGVPHGVREIAPMRLFGKQLRLAGGVAPARHYLPGFIDDVAAGRLDPSPLVDLVLDLDDVADGYAAMDGGTALKAVLRTA</sequence>
<dbReference type="InterPro" id="IPR013149">
    <property type="entry name" value="ADH-like_C"/>
</dbReference>
<evidence type="ECO:0000313" key="7">
    <source>
        <dbReference type="Proteomes" id="UP000542210"/>
    </source>
</evidence>
<dbReference type="SUPFAM" id="SSF51735">
    <property type="entry name" value="NAD(P)-binding Rossmann-fold domains"/>
    <property type="match status" value="1"/>
</dbReference>
<evidence type="ECO:0000256" key="1">
    <source>
        <dbReference type="ARBA" id="ARBA00001947"/>
    </source>
</evidence>
<keyword evidence="7" id="KW-1185">Reference proteome</keyword>